<name>A0A919KVJ3_9ACTN</name>
<gene>
    <name evidence="7" type="ORF">GCM10018781_37270</name>
</gene>
<dbReference type="PANTHER" id="PTHR30055">
    <property type="entry name" value="HTH-TYPE TRANSCRIPTIONAL REGULATOR RUTR"/>
    <property type="match status" value="1"/>
</dbReference>
<dbReference type="AlphaFoldDB" id="A0A919KVJ3"/>
<reference evidence="7" key="1">
    <citation type="journal article" date="2014" name="Int. J. Syst. Evol. Microbiol.">
        <title>Complete genome sequence of Corynebacterium casei LMG S-19264T (=DSM 44701T), isolated from a smear-ripened cheese.</title>
        <authorList>
            <consortium name="US DOE Joint Genome Institute (JGI-PGF)"/>
            <person name="Walter F."/>
            <person name="Albersmeier A."/>
            <person name="Kalinowski J."/>
            <person name="Ruckert C."/>
        </authorList>
    </citation>
    <scope>NUCLEOTIDE SEQUENCE</scope>
    <source>
        <strain evidence="7">JCM 4646</strain>
    </source>
</reference>
<dbReference type="GO" id="GO:0000976">
    <property type="term" value="F:transcription cis-regulatory region binding"/>
    <property type="evidence" value="ECO:0007669"/>
    <property type="project" value="TreeGrafter"/>
</dbReference>
<dbReference type="InterPro" id="IPR009057">
    <property type="entry name" value="Homeodomain-like_sf"/>
</dbReference>
<dbReference type="Proteomes" id="UP000617734">
    <property type="component" value="Unassembled WGS sequence"/>
</dbReference>
<feature type="domain" description="HTH tetR-type" evidence="6">
    <location>
        <begin position="47"/>
        <end position="107"/>
    </location>
</feature>
<keyword evidence="3" id="KW-0804">Transcription</keyword>
<feature type="compositionally biased region" description="Low complexity" evidence="5">
    <location>
        <begin position="23"/>
        <end position="36"/>
    </location>
</feature>
<feature type="region of interest" description="Disordered" evidence="5">
    <location>
        <begin position="1"/>
        <end position="45"/>
    </location>
</feature>
<keyword evidence="2 4" id="KW-0238">DNA-binding</keyword>
<evidence type="ECO:0000256" key="5">
    <source>
        <dbReference type="SAM" id="MobiDB-lite"/>
    </source>
</evidence>
<reference evidence="7" key="2">
    <citation type="submission" date="2020-09" db="EMBL/GenBank/DDBJ databases">
        <authorList>
            <person name="Sun Q."/>
            <person name="Ohkuma M."/>
        </authorList>
    </citation>
    <scope>NUCLEOTIDE SEQUENCE</scope>
    <source>
        <strain evidence="7">JCM 4646</strain>
    </source>
</reference>
<dbReference type="GO" id="GO:0003700">
    <property type="term" value="F:DNA-binding transcription factor activity"/>
    <property type="evidence" value="ECO:0007669"/>
    <property type="project" value="TreeGrafter"/>
</dbReference>
<evidence type="ECO:0000256" key="2">
    <source>
        <dbReference type="ARBA" id="ARBA00023125"/>
    </source>
</evidence>
<dbReference type="InterPro" id="IPR011075">
    <property type="entry name" value="TetR_C"/>
</dbReference>
<dbReference type="Pfam" id="PF16859">
    <property type="entry name" value="TetR_C_11"/>
    <property type="match status" value="1"/>
</dbReference>
<evidence type="ECO:0000256" key="3">
    <source>
        <dbReference type="ARBA" id="ARBA00023163"/>
    </source>
</evidence>
<dbReference type="PRINTS" id="PR00455">
    <property type="entry name" value="HTHTETR"/>
</dbReference>
<proteinExistence type="predicted"/>
<protein>
    <submittedName>
        <fullName evidence="7">Transcriptional regulator, TetR family protein</fullName>
    </submittedName>
</protein>
<dbReference type="RefSeq" id="WP_190211976.1">
    <property type="nucleotide sequence ID" value="NZ_BNBO01000019.1"/>
</dbReference>
<feature type="DNA-binding region" description="H-T-H motif" evidence="4">
    <location>
        <begin position="70"/>
        <end position="89"/>
    </location>
</feature>
<keyword evidence="1" id="KW-0805">Transcription regulation</keyword>
<keyword evidence="8" id="KW-1185">Reference proteome</keyword>
<sequence length="235" mass="25295">MGADHGPRHRRDGRPAAARKDSSAIAATRPAGPAAAEQPSSGPRRNEAARLAVLNATDDLLVERGFEGLTIEGIAARAGVAKQTIYRWWKSKVDILYDNLVLDAGEALAWPEPAGDAGYTVTELRGYLHRFAAFLAQAPAGRVLQALVGHAQLDARTAELLHDGFLRELRARDTERVRACLAQLDPRAAVADEEAAALLDGLLAPLYYRALLARGPADPAELDRQLDQALRARTA</sequence>
<dbReference type="PANTHER" id="PTHR30055:SF148">
    <property type="entry name" value="TETR-FAMILY TRANSCRIPTIONAL REGULATOR"/>
    <property type="match status" value="1"/>
</dbReference>
<dbReference type="SUPFAM" id="SSF48498">
    <property type="entry name" value="Tetracyclin repressor-like, C-terminal domain"/>
    <property type="match status" value="1"/>
</dbReference>
<evidence type="ECO:0000259" key="6">
    <source>
        <dbReference type="PROSITE" id="PS50977"/>
    </source>
</evidence>
<evidence type="ECO:0000256" key="1">
    <source>
        <dbReference type="ARBA" id="ARBA00023015"/>
    </source>
</evidence>
<dbReference type="Gene3D" id="1.10.357.10">
    <property type="entry name" value="Tetracycline Repressor, domain 2"/>
    <property type="match status" value="1"/>
</dbReference>
<dbReference type="EMBL" id="BNBO01000019">
    <property type="protein sequence ID" value="GHH73286.1"/>
    <property type="molecule type" value="Genomic_DNA"/>
</dbReference>
<dbReference type="Gene3D" id="1.10.10.60">
    <property type="entry name" value="Homeodomain-like"/>
    <property type="match status" value="1"/>
</dbReference>
<dbReference type="Pfam" id="PF00440">
    <property type="entry name" value="TetR_N"/>
    <property type="match status" value="1"/>
</dbReference>
<dbReference type="PROSITE" id="PS50977">
    <property type="entry name" value="HTH_TETR_2"/>
    <property type="match status" value="1"/>
</dbReference>
<dbReference type="InterPro" id="IPR001647">
    <property type="entry name" value="HTH_TetR"/>
</dbReference>
<comment type="caution">
    <text evidence="7">The sequence shown here is derived from an EMBL/GenBank/DDBJ whole genome shotgun (WGS) entry which is preliminary data.</text>
</comment>
<dbReference type="InterPro" id="IPR036271">
    <property type="entry name" value="Tet_transcr_reg_TetR-rel_C_sf"/>
</dbReference>
<evidence type="ECO:0000256" key="4">
    <source>
        <dbReference type="PROSITE-ProRule" id="PRU00335"/>
    </source>
</evidence>
<dbReference type="SUPFAM" id="SSF46689">
    <property type="entry name" value="Homeodomain-like"/>
    <property type="match status" value="1"/>
</dbReference>
<organism evidence="7 8">
    <name type="scientific">Kitasatospora indigofera</name>
    <dbReference type="NCBI Taxonomy" id="67307"/>
    <lineage>
        <taxon>Bacteria</taxon>
        <taxon>Bacillati</taxon>
        <taxon>Actinomycetota</taxon>
        <taxon>Actinomycetes</taxon>
        <taxon>Kitasatosporales</taxon>
        <taxon>Streptomycetaceae</taxon>
        <taxon>Kitasatospora</taxon>
    </lineage>
</organism>
<accession>A0A919KVJ3</accession>
<dbReference type="GeneID" id="95354137"/>
<evidence type="ECO:0000313" key="8">
    <source>
        <dbReference type="Proteomes" id="UP000617734"/>
    </source>
</evidence>
<dbReference type="InterPro" id="IPR050109">
    <property type="entry name" value="HTH-type_TetR-like_transc_reg"/>
</dbReference>
<evidence type="ECO:0000313" key="7">
    <source>
        <dbReference type="EMBL" id="GHH73286.1"/>
    </source>
</evidence>